<dbReference type="Gene3D" id="3.30.870.10">
    <property type="entry name" value="Endonuclease Chain A"/>
    <property type="match status" value="2"/>
</dbReference>
<keyword evidence="3" id="KW-1185">Reference proteome</keyword>
<proteinExistence type="predicted"/>
<feature type="domain" description="PLD phosphodiesterase" evidence="1">
    <location>
        <begin position="109"/>
        <end position="136"/>
    </location>
</feature>
<dbReference type="EMBL" id="JAXIVU010000006">
    <property type="protein sequence ID" value="MDY7219201.1"/>
    <property type="molecule type" value="Genomic_DNA"/>
</dbReference>
<evidence type="ECO:0000313" key="3">
    <source>
        <dbReference type="Proteomes" id="UP001294570"/>
    </source>
</evidence>
<dbReference type="Pfam" id="PF13091">
    <property type="entry name" value="PLDc_2"/>
    <property type="match status" value="2"/>
</dbReference>
<dbReference type="SMART" id="SM00155">
    <property type="entry name" value="PLDc"/>
    <property type="match status" value="2"/>
</dbReference>
<organism evidence="2 3">
    <name type="scientific">Denitrificimonas halotolerans</name>
    <dbReference type="NCBI Taxonomy" id="3098930"/>
    <lineage>
        <taxon>Bacteria</taxon>
        <taxon>Pseudomonadati</taxon>
        <taxon>Pseudomonadota</taxon>
        <taxon>Gammaproteobacteria</taxon>
        <taxon>Pseudomonadales</taxon>
        <taxon>Pseudomonadaceae</taxon>
        <taxon>Denitrificimonas</taxon>
    </lineage>
</organism>
<gene>
    <name evidence="2" type="ORF">TOI97_06420</name>
</gene>
<dbReference type="CDD" id="cd09110">
    <property type="entry name" value="PLDc_CLS_1"/>
    <property type="match status" value="1"/>
</dbReference>
<dbReference type="InterPro" id="IPR001736">
    <property type="entry name" value="PLipase_D/transphosphatidylase"/>
</dbReference>
<dbReference type="PANTHER" id="PTHR21248:SF23">
    <property type="entry name" value="CARDIOLIPIN SYNTHASE B"/>
    <property type="match status" value="1"/>
</dbReference>
<dbReference type="PANTHER" id="PTHR21248">
    <property type="entry name" value="CARDIOLIPIN SYNTHASE"/>
    <property type="match status" value="1"/>
</dbReference>
<dbReference type="PROSITE" id="PS50035">
    <property type="entry name" value="PLD"/>
    <property type="match status" value="2"/>
</dbReference>
<evidence type="ECO:0000259" key="1">
    <source>
        <dbReference type="PROSITE" id="PS50035"/>
    </source>
</evidence>
<dbReference type="CDD" id="cd09159">
    <property type="entry name" value="PLDc_ybhO_like_2"/>
    <property type="match status" value="1"/>
</dbReference>
<dbReference type="Proteomes" id="UP001294570">
    <property type="component" value="Unassembled WGS sequence"/>
</dbReference>
<comment type="caution">
    <text evidence="2">The sequence shown here is derived from an EMBL/GenBank/DDBJ whole genome shotgun (WGS) entry which is preliminary data.</text>
</comment>
<sequence length="388" mass="45731">MAGLIFPWRASNQFELLIDGPAFFEDWLARIAQAQRQIDIELYLVRSGRSADRVEEALFAAVQRGVRVRCLFDGFGSRQFRHLQRRRWQASGIDLRFYNPMRWVHGIQNFYRDHRKLLIVDQSIAYVGGAGLTDDFWQPGVATSRWHEVMVRVEGPVVNDWQSLFDKQWDSCIERFFWKKNNAPKGAKNHSSPPLPLANTGKGRVAYAASTQHRNIQKSLLRAIAGAHQTIWLATPYFLPTWSVRRALRKAAARGVDVRLLLTGRHTDLPPVRWAGQRYYPALLRKGVRIFEYQPRFLHLKMVMVDDWVTVGSCNFDHWNLRFNLENNLEVRDTHFLQQVCQSFQHDFTQSLEITEDVWRQRPLLQRFRQRLWGWMDRLTINFLDKRK</sequence>
<protein>
    <submittedName>
        <fullName evidence="2">Phosphatidylserine/phosphatidylglycerophosphate/ cardiolipin synthase family protein</fullName>
    </submittedName>
</protein>
<dbReference type="SUPFAM" id="SSF56024">
    <property type="entry name" value="Phospholipase D/nuclease"/>
    <property type="match status" value="2"/>
</dbReference>
<feature type="domain" description="PLD phosphodiesterase" evidence="1">
    <location>
        <begin position="294"/>
        <end position="320"/>
    </location>
</feature>
<dbReference type="InterPro" id="IPR025202">
    <property type="entry name" value="PLD-like_dom"/>
</dbReference>
<reference evidence="2 3" key="1">
    <citation type="submission" date="2023-12" db="EMBL/GenBank/DDBJ databases">
        <title>Denitrificimonas halotolerans sp. nov.,a novel species isolated from landfill leachate.</title>
        <authorList>
            <person name="Wang S."/>
        </authorList>
    </citation>
    <scope>NUCLEOTIDE SEQUENCE [LARGE SCALE GENOMIC DNA]</scope>
    <source>
        <strain evidence="2 3">JX-1</strain>
    </source>
</reference>
<accession>A0ABU5GQC4</accession>
<name>A0ABU5GQC4_9GAMM</name>
<evidence type="ECO:0000313" key="2">
    <source>
        <dbReference type="EMBL" id="MDY7219201.1"/>
    </source>
</evidence>
<dbReference type="RefSeq" id="WP_321553294.1">
    <property type="nucleotide sequence ID" value="NZ_JAXIVU010000006.1"/>
</dbReference>